<dbReference type="EMBL" id="CAKLBY020000109">
    <property type="protein sequence ID" value="CAK7927417.1"/>
    <property type="molecule type" value="Genomic_DNA"/>
</dbReference>
<reference evidence="2" key="1">
    <citation type="submission" date="2024-01" db="EMBL/GenBank/DDBJ databases">
        <authorList>
            <person name="Webb A."/>
        </authorList>
    </citation>
    <scope>NUCLEOTIDE SEQUENCE</scope>
    <source>
        <strain evidence="2">Pm1</strain>
    </source>
</reference>
<accession>A0AAV1U0W4</accession>
<gene>
    <name evidence="2" type="ORF">PM001_LOCUS12567</name>
</gene>
<evidence type="ECO:0000313" key="2">
    <source>
        <dbReference type="EMBL" id="CAK7927417.1"/>
    </source>
</evidence>
<evidence type="ECO:0000313" key="3">
    <source>
        <dbReference type="Proteomes" id="UP001162060"/>
    </source>
</evidence>
<keyword evidence="1" id="KW-0732">Signal</keyword>
<comment type="caution">
    <text evidence="2">The sequence shown here is derived from an EMBL/GenBank/DDBJ whole genome shotgun (WGS) entry which is preliminary data.</text>
</comment>
<evidence type="ECO:0008006" key="4">
    <source>
        <dbReference type="Google" id="ProtNLM"/>
    </source>
</evidence>
<dbReference type="AlphaFoldDB" id="A0AAV1U0W4"/>
<organism evidence="2 3">
    <name type="scientific">Peronospora matthiolae</name>
    <dbReference type="NCBI Taxonomy" id="2874970"/>
    <lineage>
        <taxon>Eukaryota</taxon>
        <taxon>Sar</taxon>
        <taxon>Stramenopiles</taxon>
        <taxon>Oomycota</taxon>
        <taxon>Peronosporomycetes</taxon>
        <taxon>Peronosporales</taxon>
        <taxon>Peronosporaceae</taxon>
        <taxon>Peronospora</taxon>
    </lineage>
</organism>
<name>A0AAV1U0W4_9STRA</name>
<feature type="chain" id="PRO_5043796807" description="RxLR effector protein" evidence="1">
    <location>
        <begin position="21"/>
        <end position="185"/>
    </location>
</feature>
<feature type="signal peptide" evidence="1">
    <location>
        <begin position="1"/>
        <end position="20"/>
    </location>
</feature>
<proteinExistence type="predicted"/>
<evidence type="ECO:0000256" key="1">
    <source>
        <dbReference type="SAM" id="SignalP"/>
    </source>
</evidence>
<protein>
    <recommendedName>
        <fullName evidence="4">RxLR effector protein</fullName>
    </recommendedName>
</protein>
<sequence>MVKCTPLLALTVIASAGSDALPDPTVERLAKLVEINQPPTTQSISDSRRVLRVSVVPDEVAAGEARASRRSWEGNDQLGSLKEKLISTSVDDLEAGTSENALAKAWHWLTKQQPSHIETKKTPADEILEGAETTMDPTVIRATHDKLDEAGVSVSEYVKALNKLDLPGVDVLNRGFDYKQYLEKK</sequence>
<dbReference type="Proteomes" id="UP001162060">
    <property type="component" value="Unassembled WGS sequence"/>
</dbReference>